<feature type="region of interest" description="Disordered" evidence="1">
    <location>
        <begin position="357"/>
        <end position="465"/>
    </location>
</feature>
<dbReference type="InterPro" id="IPR006084">
    <property type="entry name" value="XPG/Rad2"/>
</dbReference>
<evidence type="ECO:0000256" key="1">
    <source>
        <dbReference type="SAM" id="MobiDB-lite"/>
    </source>
</evidence>
<dbReference type="InterPro" id="IPR036279">
    <property type="entry name" value="5-3_exonuclease_C_sf"/>
</dbReference>
<dbReference type="RefSeq" id="XP_047757592.1">
    <property type="nucleotide sequence ID" value="XM_047902205.1"/>
</dbReference>
<feature type="region of interest" description="Disordered" evidence="1">
    <location>
        <begin position="552"/>
        <end position="579"/>
    </location>
</feature>
<dbReference type="GO" id="GO:0006281">
    <property type="term" value="P:DNA repair"/>
    <property type="evidence" value="ECO:0007669"/>
    <property type="project" value="UniProtKB-ARBA"/>
</dbReference>
<feature type="compositionally biased region" description="Basic and acidic residues" evidence="1">
    <location>
        <begin position="321"/>
        <end position="332"/>
    </location>
</feature>
<dbReference type="Gene3D" id="1.10.150.20">
    <property type="entry name" value="5' to 3' exonuclease, C-terminal subdomain"/>
    <property type="match status" value="1"/>
</dbReference>
<evidence type="ECO:0000313" key="2">
    <source>
        <dbReference type="EMBL" id="UJO13226.1"/>
    </source>
</evidence>
<dbReference type="PANTHER" id="PTHR11081">
    <property type="entry name" value="FLAP ENDONUCLEASE FAMILY MEMBER"/>
    <property type="match status" value="1"/>
</dbReference>
<dbReference type="GeneID" id="71982935"/>
<dbReference type="SUPFAM" id="SSF47807">
    <property type="entry name" value="5' to 3' exonuclease, C-terminal subdomain"/>
    <property type="match status" value="1"/>
</dbReference>
<feature type="compositionally biased region" description="Basic and acidic residues" evidence="1">
    <location>
        <begin position="557"/>
        <end position="571"/>
    </location>
</feature>
<dbReference type="PANTHER" id="PTHR11081:SF62">
    <property type="entry name" value="XPG-I DOMAIN-CONTAINING PROTEIN"/>
    <property type="match status" value="1"/>
</dbReference>
<dbReference type="Proteomes" id="UP000756132">
    <property type="component" value="Chromosome 2"/>
</dbReference>
<organism evidence="2 3">
    <name type="scientific">Passalora fulva</name>
    <name type="common">Tomato leaf mold</name>
    <name type="synonym">Cladosporium fulvum</name>
    <dbReference type="NCBI Taxonomy" id="5499"/>
    <lineage>
        <taxon>Eukaryota</taxon>
        <taxon>Fungi</taxon>
        <taxon>Dikarya</taxon>
        <taxon>Ascomycota</taxon>
        <taxon>Pezizomycotina</taxon>
        <taxon>Dothideomycetes</taxon>
        <taxon>Dothideomycetidae</taxon>
        <taxon>Mycosphaerellales</taxon>
        <taxon>Mycosphaerellaceae</taxon>
        <taxon>Fulvia</taxon>
    </lineage>
</organism>
<dbReference type="OrthoDB" id="2959108at2759"/>
<reference evidence="2" key="1">
    <citation type="submission" date="2021-12" db="EMBL/GenBank/DDBJ databases">
        <authorList>
            <person name="Zaccaron A."/>
            <person name="Stergiopoulos I."/>
        </authorList>
    </citation>
    <scope>NUCLEOTIDE SEQUENCE</scope>
    <source>
        <strain evidence="2">Race5_Kim</strain>
    </source>
</reference>
<keyword evidence="3" id="KW-1185">Reference proteome</keyword>
<feature type="region of interest" description="Disordered" evidence="1">
    <location>
        <begin position="316"/>
        <end position="339"/>
    </location>
</feature>
<name>A0A9Q8L9G6_PASFU</name>
<dbReference type="KEGG" id="ffu:CLAFUR5_03057"/>
<feature type="region of interest" description="Disordered" evidence="1">
    <location>
        <begin position="480"/>
        <end position="508"/>
    </location>
</feature>
<protein>
    <submittedName>
        <fullName evidence="2">Uncharacterized protein</fullName>
    </submittedName>
</protein>
<dbReference type="AlphaFoldDB" id="A0A9Q8L9G6"/>
<gene>
    <name evidence="2" type="ORF">CLAFUR5_03057</name>
</gene>
<dbReference type="GO" id="GO:0017108">
    <property type="term" value="F:5'-flap endonuclease activity"/>
    <property type="evidence" value="ECO:0007669"/>
    <property type="project" value="TreeGrafter"/>
</dbReference>
<accession>A0A9Q8L9G6</accession>
<dbReference type="EMBL" id="CP090164">
    <property type="protein sequence ID" value="UJO13226.1"/>
    <property type="molecule type" value="Genomic_DNA"/>
</dbReference>
<reference evidence="2" key="2">
    <citation type="journal article" date="2022" name="Microb. Genom.">
        <title>A chromosome-scale genome assembly of the tomato pathogen Cladosporium fulvum reveals a compartmentalized genome architecture and the presence of a dispensable chromosome.</title>
        <authorList>
            <person name="Zaccaron A.Z."/>
            <person name="Chen L.H."/>
            <person name="Samaras A."/>
            <person name="Stergiopoulos I."/>
        </authorList>
    </citation>
    <scope>NUCLEOTIDE SEQUENCE</scope>
    <source>
        <strain evidence="2">Race5_Kim</strain>
    </source>
</reference>
<proteinExistence type="predicted"/>
<evidence type="ECO:0000313" key="3">
    <source>
        <dbReference type="Proteomes" id="UP000756132"/>
    </source>
</evidence>
<sequence length="680" mass="74346">MGITDLWTVLGQGEVHHIADFAADHFKRHKRPLRIAVDEACRRFTNLSDEQVRRIREDTPNAKPMEKTINPLADIQAVETQCPIAIRVGRAAFGCQTLNKKHKGDSKRPEQDYIRVYRADTIARELELDANSFVLFAVLVGGDYHKPGLPGCGAGTARKVAKTSKGLAKALVEASDHQIPAWKALLANAIRSVDIPPDFPDMKALNGYRRPAVSTPDECRNIHRLRSGWDIKFDQAKARLLLHENYQLDTRDYLKHFGCVFLVRRLARIQPSQREENLRYNVKLKPTRAIKSADGVVQLKTEAKITYAASLLVDNDPTTKSPEEDWTKHAAKDGTPYNPTENIEGEVLRCFLEHGLPPGTYDAPVKPKKSRAKSVKAMEADEQISESNGGVADDNIAGQAQPATTSRKRKRPTKSHAEDVAQSVAPKKRSRSSNNDSGGPKANRTGKGNNDAAGTPSPPPMTFKIPAAMNIGADVVDLCDESESEDTARQTESDLFTPPASTPASASKMKSASVPVYRPLRPLALSQEAKEAQVAKKSLSQVATQLQQVKVKATGQKARDSDAKREKRTAPRESWGAADRPISQQISTPAVPVAASAHQAHTSARQPHGVQKYDVLKVTKAPVPMAETLVPGKTITPGTLRELRAAAFSRKIDASKLDDIHLAASVVPKPPVAREVIDLT</sequence>